<feature type="non-terminal residue" evidence="1">
    <location>
        <position position="65"/>
    </location>
</feature>
<keyword evidence="2" id="KW-1185">Reference proteome</keyword>
<dbReference type="Proteomes" id="UP000789375">
    <property type="component" value="Unassembled WGS sequence"/>
</dbReference>
<evidence type="ECO:0000313" key="1">
    <source>
        <dbReference type="EMBL" id="CAG8734311.1"/>
    </source>
</evidence>
<evidence type="ECO:0000313" key="2">
    <source>
        <dbReference type="Proteomes" id="UP000789375"/>
    </source>
</evidence>
<sequence>CKRDNASLLNPTKDVALKDSTNYTNKFGFSKASELIGQYGDTNFVKKNESDDDLTCQKSKIQRFL</sequence>
<dbReference type="AlphaFoldDB" id="A0A9N9IHZ9"/>
<gene>
    <name evidence="1" type="ORF">FMOSSE_LOCUS15804</name>
</gene>
<accession>A0A9N9IHZ9</accession>
<organism evidence="1 2">
    <name type="scientific">Funneliformis mosseae</name>
    <name type="common">Endomycorrhizal fungus</name>
    <name type="synonym">Glomus mosseae</name>
    <dbReference type="NCBI Taxonomy" id="27381"/>
    <lineage>
        <taxon>Eukaryota</taxon>
        <taxon>Fungi</taxon>
        <taxon>Fungi incertae sedis</taxon>
        <taxon>Mucoromycota</taxon>
        <taxon>Glomeromycotina</taxon>
        <taxon>Glomeromycetes</taxon>
        <taxon>Glomerales</taxon>
        <taxon>Glomeraceae</taxon>
        <taxon>Funneliformis</taxon>
    </lineage>
</organism>
<reference evidence="1" key="1">
    <citation type="submission" date="2021-06" db="EMBL/GenBank/DDBJ databases">
        <authorList>
            <person name="Kallberg Y."/>
            <person name="Tangrot J."/>
            <person name="Rosling A."/>
        </authorList>
    </citation>
    <scope>NUCLEOTIDE SEQUENCE</scope>
    <source>
        <strain evidence="1">87-6 pot B 2015</strain>
    </source>
</reference>
<name>A0A9N9IHZ9_FUNMO</name>
<protein>
    <submittedName>
        <fullName evidence="1">11308_t:CDS:1</fullName>
    </submittedName>
</protein>
<proteinExistence type="predicted"/>
<dbReference type="EMBL" id="CAJVPP010018042">
    <property type="protein sequence ID" value="CAG8734311.1"/>
    <property type="molecule type" value="Genomic_DNA"/>
</dbReference>
<comment type="caution">
    <text evidence="1">The sequence shown here is derived from an EMBL/GenBank/DDBJ whole genome shotgun (WGS) entry which is preliminary data.</text>
</comment>